<protein>
    <submittedName>
        <fullName evidence="1">Uncharacterized protein</fullName>
    </submittedName>
</protein>
<dbReference type="AlphaFoldDB" id="A0A4V5LXP7"/>
<proteinExistence type="predicted"/>
<name>A0A4V5LXP7_9SPHI</name>
<gene>
    <name evidence="1" type="ORF">FAZ19_17765</name>
</gene>
<dbReference type="EMBL" id="SUKA01000006">
    <property type="protein sequence ID" value="TJY63429.1"/>
    <property type="molecule type" value="Genomic_DNA"/>
</dbReference>
<sequence length="89" mass="10298">MLINHAVSSPTVRKVGTLVLFVLATIQTYDKSYDMEGVKSRQNSQSPKNFLAEFYPFFGGSERLFWLKKFVYALFRPIFELHSAKFSPK</sequence>
<evidence type="ECO:0000313" key="2">
    <source>
        <dbReference type="Proteomes" id="UP000309872"/>
    </source>
</evidence>
<evidence type="ECO:0000313" key="1">
    <source>
        <dbReference type="EMBL" id="TJY63429.1"/>
    </source>
</evidence>
<reference evidence="1 2" key="1">
    <citation type="submission" date="2019-04" db="EMBL/GenBank/DDBJ databases">
        <title>Sphingobacterium olei sp. nov., isolated from oil-contaminated soil.</title>
        <authorList>
            <person name="Liu B."/>
        </authorList>
    </citation>
    <scope>NUCLEOTIDE SEQUENCE [LARGE SCALE GENOMIC DNA]</scope>
    <source>
        <strain evidence="1 2">Y3L14</strain>
    </source>
</reference>
<organism evidence="1 2">
    <name type="scientific">Sphingobacterium alkalisoli</name>
    <dbReference type="NCBI Taxonomy" id="1874115"/>
    <lineage>
        <taxon>Bacteria</taxon>
        <taxon>Pseudomonadati</taxon>
        <taxon>Bacteroidota</taxon>
        <taxon>Sphingobacteriia</taxon>
        <taxon>Sphingobacteriales</taxon>
        <taxon>Sphingobacteriaceae</taxon>
        <taxon>Sphingobacterium</taxon>
    </lineage>
</organism>
<dbReference type="RefSeq" id="WP_136822104.1">
    <property type="nucleotide sequence ID" value="NZ_BMJX01000006.1"/>
</dbReference>
<accession>A0A4V5LXP7</accession>
<comment type="caution">
    <text evidence="1">The sequence shown here is derived from an EMBL/GenBank/DDBJ whole genome shotgun (WGS) entry which is preliminary data.</text>
</comment>
<dbReference type="Proteomes" id="UP000309872">
    <property type="component" value="Unassembled WGS sequence"/>
</dbReference>
<keyword evidence="2" id="KW-1185">Reference proteome</keyword>